<keyword evidence="12" id="KW-1185">Reference proteome</keyword>
<dbReference type="InterPro" id="IPR036108">
    <property type="entry name" value="4pyrrol_syn_uPrphyn_synt_sf"/>
</dbReference>
<evidence type="ECO:0000313" key="11">
    <source>
        <dbReference type="EMBL" id="KKO43899.1"/>
    </source>
</evidence>
<evidence type="ECO:0000256" key="7">
    <source>
        <dbReference type="ARBA" id="ARBA00040167"/>
    </source>
</evidence>
<comment type="pathway">
    <text evidence="1 9">Porphyrin-containing compound metabolism; protoporphyrin-IX biosynthesis; coproporphyrinogen-III from 5-aminolevulinate: step 3/4.</text>
</comment>
<keyword evidence="4 9" id="KW-0456">Lyase</keyword>
<dbReference type="AlphaFoldDB" id="A0A0M2V0J4"/>
<feature type="domain" description="Tetrapyrrole biosynthesis uroporphyrinogen III synthase" evidence="10">
    <location>
        <begin position="21"/>
        <end position="228"/>
    </location>
</feature>
<dbReference type="InterPro" id="IPR039793">
    <property type="entry name" value="UROS/Hem4"/>
</dbReference>
<comment type="function">
    <text evidence="6 9">Catalyzes cyclization of the linear tetrapyrrole, hydroxymethylbilane, to the macrocyclic uroporphyrinogen III.</text>
</comment>
<evidence type="ECO:0000313" key="12">
    <source>
        <dbReference type="Proteomes" id="UP000034228"/>
    </source>
</evidence>
<dbReference type="PANTHER" id="PTHR38042">
    <property type="entry name" value="UROPORPHYRINOGEN-III SYNTHASE, CHLOROPLASTIC"/>
    <property type="match status" value="1"/>
</dbReference>
<protein>
    <recommendedName>
        <fullName evidence="7 9">Uroporphyrinogen-III synthase</fullName>
        <ecNumber evidence="3 9">4.2.1.75</ecNumber>
    </recommendedName>
</protein>
<dbReference type="Pfam" id="PF02602">
    <property type="entry name" value="HEM4"/>
    <property type="match status" value="1"/>
</dbReference>
<keyword evidence="5 9" id="KW-0627">Porphyrin biosynthesis</keyword>
<sequence>MSIVTPFLITRPAGKADNLLASLDEQGIAYSYQPLITTQQVALKARDISLLQQAELIIFVSVSAVNALQQQLSPEQLTGHLLAVGSTTSALLQRWSGREVIVPQDQRSEGLLALPQLQQVAGKQVVVVRGNSGRELIKQQLLARGASVKYVQSYNRLPLPLDGGQLWQLWQQQLVRCIVVTSNEILQQLFALMPAAGQAWLLQRHWLLVSPRMQEQALALGIRAEQISLADNANDQALLQQIIRLKKDMV</sequence>
<evidence type="ECO:0000259" key="10">
    <source>
        <dbReference type="Pfam" id="PF02602"/>
    </source>
</evidence>
<evidence type="ECO:0000256" key="2">
    <source>
        <dbReference type="ARBA" id="ARBA00008133"/>
    </source>
</evidence>
<proteinExistence type="inferred from homology"/>
<reference evidence="11 12" key="1">
    <citation type="submission" date="2015-03" db="EMBL/GenBank/DDBJ databases">
        <title>Draft genome sequences of two protease-producing strains of Arsukibacterium isolated from two cold and alkaline environments.</title>
        <authorList>
            <person name="Lylloff J.E."/>
            <person name="Skov L.B."/>
            <person name="Jepsen M."/>
            <person name="Hallin P.F."/>
            <person name="Sorensen S.J."/>
            <person name="Stougaard P."/>
            <person name="Glaring M.A."/>
        </authorList>
    </citation>
    <scope>NUCLEOTIDE SEQUENCE [LARGE SCALE GENOMIC DNA]</scope>
    <source>
        <strain evidence="11 12">GCM72</strain>
    </source>
</reference>
<accession>A0A0M2V0J4</accession>
<dbReference type="CDD" id="cd06578">
    <property type="entry name" value="HemD"/>
    <property type="match status" value="1"/>
</dbReference>
<dbReference type="GO" id="GO:0006782">
    <property type="term" value="P:protoporphyrinogen IX biosynthetic process"/>
    <property type="evidence" value="ECO:0007669"/>
    <property type="project" value="UniProtKB-UniRule"/>
</dbReference>
<evidence type="ECO:0000256" key="6">
    <source>
        <dbReference type="ARBA" id="ARBA00037589"/>
    </source>
</evidence>
<dbReference type="OrthoDB" id="9787650at2"/>
<dbReference type="EMBL" id="LAHO01000024">
    <property type="protein sequence ID" value="KKO43899.1"/>
    <property type="molecule type" value="Genomic_DNA"/>
</dbReference>
<organism evidence="11 12">
    <name type="scientific">Arsukibacterium ikkense</name>
    <dbReference type="NCBI Taxonomy" id="336831"/>
    <lineage>
        <taxon>Bacteria</taxon>
        <taxon>Pseudomonadati</taxon>
        <taxon>Pseudomonadota</taxon>
        <taxon>Gammaproteobacteria</taxon>
        <taxon>Chromatiales</taxon>
        <taxon>Chromatiaceae</taxon>
        <taxon>Arsukibacterium</taxon>
    </lineage>
</organism>
<evidence type="ECO:0000256" key="5">
    <source>
        <dbReference type="ARBA" id="ARBA00023244"/>
    </source>
</evidence>
<comment type="catalytic activity">
    <reaction evidence="8 9">
        <text>hydroxymethylbilane = uroporphyrinogen III + H2O</text>
        <dbReference type="Rhea" id="RHEA:18965"/>
        <dbReference type="ChEBI" id="CHEBI:15377"/>
        <dbReference type="ChEBI" id="CHEBI:57308"/>
        <dbReference type="ChEBI" id="CHEBI:57845"/>
        <dbReference type="EC" id="4.2.1.75"/>
    </reaction>
</comment>
<evidence type="ECO:0000256" key="1">
    <source>
        <dbReference type="ARBA" id="ARBA00004772"/>
    </source>
</evidence>
<dbReference type="SUPFAM" id="SSF69618">
    <property type="entry name" value="HemD-like"/>
    <property type="match status" value="1"/>
</dbReference>
<dbReference type="STRING" id="336831.WG68_18345"/>
<evidence type="ECO:0000256" key="9">
    <source>
        <dbReference type="RuleBase" id="RU366031"/>
    </source>
</evidence>
<dbReference type="RefSeq" id="WP_046559186.1">
    <property type="nucleotide sequence ID" value="NZ_LAHO01000024.1"/>
</dbReference>
<dbReference type="PANTHER" id="PTHR38042:SF1">
    <property type="entry name" value="UROPORPHYRINOGEN-III SYNTHASE, CHLOROPLASTIC"/>
    <property type="match status" value="1"/>
</dbReference>
<evidence type="ECO:0000256" key="3">
    <source>
        <dbReference type="ARBA" id="ARBA00013109"/>
    </source>
</evidence>
<dbReference type="InterPro" id="IPR003754">
    <property type="entry name" value="4pyrrol_synth_uPrphyn_synth"/>
</dbReference>
<dbReference type="EC" id="4.2.1.75" evidence="3 9"/>
<dbReference type="GO" id="GO:0006780">
    <property type="term" value="P:uroporphyrinogen III biosynthetic process"/>
    <property type="evidence" value="ECO:0007669"/>
    <property type="project" value="UniProtKB-UniRule"/>
</dbReference>
<dbReference type="Proteomes" id="UP000034228">
    <property type="component" value="Unassembled WGS sequence"/>
</dbReference>
<dbReference type="PATRIC" id="fig|336831.14.peg.1062"/>
<evidence type="ECO:0000256" key="4">
    <source>
        <dbReference type="ARBA" id="ARBA00023239"/>
    </source>
</evidence>
<gene>
    <name evidence="11" type="ORF">WG68_18345</name>
</gene>
<comment type="similarity">
    <text evidence="2 9">Belongs to the uroporphyrinogen-III synthase family.</text>
</comment>
<name>A0A0M2V0J4_9GAMM</name>
<comment type="caution">
    <text evidence="11">The sequence shown here is derived from an EMBL/GenBank/DDBJ whole genome shotgun (WGS) entry which is preliminary data.</text>
</comment>
<dbReference type="UniPathway" id="UPA00251">
    <property type="reaction ID" value="UER00320"/>
</dbReference>
<dbReference type="GO" id="GO:0004852">
    <property type="term" value="F:uroporphyrinogen-III synthase activity"/>
    <property type="evidence" value="ECO:0007669"/>
    <property type="project" value="UniProtKB-UniRule"/>
</dbReference>
<dbReference type="Gene3D" id="3.40.50.10090">
    <property type="match status" value="2"/>
</dbReference>
<evidence type="ECO:0000256" key="8">
    <source>
        <dbReference type="ARBA" id="ARBA00048617"/>
    </source>
</evidence>